<dbReference type="AlphaFoldDB" id="A0A425AZA8"/>
<accession>A0A425AZA8</accession>
<gene>
    <name evidence="1" type="ORF">COH52_13750</name>
</gene>
<dbReference type="EMBL" id="NWZY01000100">
    <property type="protein sequence ID" value="RQK74325.1"/>
    <property type="molecule type" value="Genomic_DNA"/>
</dbReference>
<organism evidence="1 2">
    <name type="scientific">Neisseria meningitidis</name>
    <dbReference type="NCBI Taxonomy" id="487"/>
    <lineage>
        <taxon>Bacteria</taxon>
        <taxon>Pseudomonadati</taxon>
        <taxon>Pseudomonadota</taxon>
        <taxon>Betaproteobacteria</taxon>
        <taxon>Neisseriales</taxon>
        <taxon>Neisseriaceae</taxon>
        <taxon>Neisseria</taxon>
    </lineage>
</organism>
<proteinExistence type="predicted"/>
<evidence type="ECO:0000313" key="1">
    <source>
        <dbReference type="EMBL" id="RQK74325.1"/>
    </source>
</evidence>
<reference evidence="1 2" key="1">
    <citation type="submission" date="2017-09" db="EMBL/GenBank/DDBJ databases">
        <title>Phenotypic and genotypic characterization of Colombian isolates of Neisseria meningitidis recovered from invasive disease.</title>
        <authorList>
            <person name="Duarte C."/>
            <person name="Gabastou J.M."/>
            <person name="Moreno J."/>
        </authorList>
    </citation>
    <scope>NUCLEOTIDE SEQUENCE [LARGE SCALE GENOMIC DNA]</scope>
    <source>
        <strain evidence="1 2">INS-Nm1012</strain>
    </source>
</reference>
<evidence type="ECO:0000313" key="2">
    <source>
        <dbReference type="Proteomes" id="UP000283666"/>
    </source>
</evidence>
<protein>
    <submittedName>
        <fullName evidence="1">Pilus assembly protein PilS</fullName>
    </submittedName>
</protein>
<dbReference type="Proteomes" id="UP000283666">
    <property type="component" value="Unassembled WGS sequence"/>
</dbReference>
<comment type="caution">
    <text evidence="1">The sequence shown here is derived from an EMBL/GenBank/DDBJ whole genome shotgun (WGS) entry which is preliminary data.</text>
</comment>
<sequence>MGIQFFEFQSFPINCLSIECLDSRLRGNDESIHTETCTTSFLRTYIPSFPRKWESRTQNLKKPFYLISFRTDRPRFPPARE</sequence>
<name>A0A425AZA8_NEIME</name>